<sequence length="65" mass="7659">MGKVVITVNVPDGMEKEVKSILEREAKLIIRRLSRTDFESTFGILREKKKSVREFEADIYDEWEV</sequence>
<evidence type="ECO:0000313" key="1">
    <source>
        <dbReference type="EMBL" id="AMM53346.1"/>
    </source>
</evidence>
<dbReference type="KEGG" id="pyc:TQ32_01660"/>
<dbReference type="RefSeq" id="WP_068320404.1">
    <property type="nucleotide sequence ID" value="NZ_CP010835.1"/>
</dbReference>
<reference evidence="2" key="1">
    <citation type="submission" date="2015-02" db="EMBL/GenBank/DDBJ databases">
        <title>Pyrococcus kukulkanii sp. nov., a novel hyperthermophilic archaeon isolated from a deep-sea hydrothermal vent at the Guaymas Basin.</title>
        <authorList>
            <person name="Oger P.M."/>
            <person name="Callac N."/>
            <person name="Jebbar M."/>
            <person name="Godfroy A."/>
        </authorList>
    </citation>
    <scope>NUCLEOTIDE SEQUENCE [LARGE SCALE GENOMIC DNA]</scope>
    <source>
        <strain evidence="2">NCB100</strain>
    </source>
</reference>
<dbReference type="EMBL" id="CP010835">
    <property type="protein sequence ID" value="AMM53346.1"/>
    <property type="molecule type" value="Genomic_DNA"/>
</dbReference>
<dbReference type="AlphaFoldDB" id="A0A127B9N0"/>
<reference evidence="1 2" key="2">
    <citation type="journal article" date="2016" name="Int. J. Syst. Evol. Microbiol.">
        <title>Pyrococcus kukulkanii sp. nov., a hyperthermophilic, piezophilic archaeon isolated from a deep-sea hydrothermal vent.</title>
        <authorList>
            <person name="Callac N."/>
            <person name="Oger P."/>
            <person name="Lesongeur F."/>
            <person name="Rattray J.E."/>
            <person name="Vannier P."/>
            <person name="Michoud G."/>
            <person name="Beauverger M."/>
            <person name="Gayet N."/>
            <person name="Rouxel O."/>
            <person name="Jebbar M."/>
            <person name="Godfroy A."/>
        </authorList>
    </citation>
    <scope>NUCLEOTIDE SEQUENCE [LARGE SCALE GENOMIC DNA]</scope>
    <source>
        <strain evidence="1 2">NCB100</strain>
    </source>
</reference>
<dbReference type="OrthoDB" id="95776at2157"/>
<accession>A0A127B9N0</accession>
<evidence type="ECO:0000313" key="2">
    <source>
        <dbReference type="Proteomes" id="UP000070587"/>
    </source>
</evidence>
<proteinExistence type="predicted"/>
<dbReference type="GeneID" id="28490497"/>
<protein>
    <submittedName>
        <fullName evidence="1">Uncharacterized protein</fullName>
    </submittedName>
</protein>
<dbReference type="Proteomes" id="UP000070587">
    <property type="component" value="Chromosome"/>
</dbReference>
<gene>
    <name evidence="1" type="ORF">TQ32_01660</name>
</gene>
<name>A0A127B9N0_9EURY</name>
<dbReference type="PATRIC" id="fig|1609559.3.peg.342"/>
<dbReference type="STRING" id="1609559.TQ32_01660"/>
<organism evidence="1 2">
    <name type="scientific">Pyrococcus kukulkanii</name>
    <dbReference type="NCBI Taxonomy" id="1609559"/>
    <lineage>
        <taxon>Archaea</taxon>
        <taxon>Methanobacteriati</taxon>
        <taxon>Methanobacteriota</taxon>
        <taxon>Thermococci</taxon>
        <taxon>Thermococcales</taxon>
        <taxon>Thermococcaceae</taxon>
        <taxon>Pyrococcus</taxon>
    </lineage>
</organism>